<evidence type="ECO:0000313" key="2">
    <source>
        <dbReference type="Proteomes" id="UP000274920"/>
    </source>
</evidence>
<dbReference type="Proteomes" id="UP000274920">
    <property type="component" value="Unassembled WGS sequence"/>
</dbReference>
<name>A0A3R8JMZ8_9FIRM</name>
<sequence>MSIWNEDSGYYCLLIAIFCDVDVTEAKLIYKYGPEHPVSRKIFRKKLKVEDVEVMEKETMGNLMYRMRKEGYTLEEISNAFGCYPSTVKRRIEKAKSKKGE</sequence>
<keyword evidence="2" id="KW-1185">Reference proteome</keyword>
<gene>
    <name evidence="1" type="ORF">EBB54_12265</name>
</gene>
<dbReference type="AlphaFoldDB" id="A0A3R8JMZ8"/>
<evidence type="ECO:0008006" key="3">
    <source>
        <dbReference type="Google" id="ProtNLM"/>
    </source>
</evidence>
<organism evidence="1 2">
    <name type="scientific">Schaedlerella arabinosiphila</name>
    <dbReference type="NCBI Taxonomy" id="2044587"/>
    <lineage>
        <taxon>Bacteria</taxon>
        <taxon>Bacillati</taxon>
        <taxon>Bacillota</taxon>
        <taxon>Clostridia</taxon>
        <taxon>Lachnospirales</taxon>
        <taxon>Lachnospiraceae</taxon>
        <taxon>Schaedlerella</taxon>
    </lineage>
</organism>
<dbReference type="EMBL" id="RHJS01000002">
    <property type="protein sequence ID" value="RRK32058.1"/>
    <property type="molecule type" value="Genomic_DNA"/>
</dbReference>
<dbReference type="RefSeq" id="WP_125127604.1">
    <property type="nucleotide sequence ID" value="NZ_RHJS01000002.1"/>
</dbReference>
<evidence type="ECO:0000313" key="1">
    <source>
        <dbReference type="EMBL" id="RRK32058.1"/>
    </source>
</evidence>
<protein>
    <recommendedName>
        <fullName evidence="3">Sigma-70 family RNA polymerase sigma factor</fullName>
    </recommendedName>
</protein>
<accession>A0A3R8JMZ8</accession>
<reference evidence="1" key="1">
    <citation type="submission" date="2018-10" db="EMBL/GenBank/DDBJ databases">
        <title>Schaedlerella arabinophila gen. nov. sp. nov., isolated from the mouse intestinal tract and comparative analysis with the genome of the closely related altered Schaedler flora strain ASF502.</title>
        <authorList>
            <person name="Miyake S."/>
            <person name="Soh M."/>
            <person name="Seedorf H."/>
        </authorList>
    </citation>
    <scope>NUCLEOTIDE SEQUENCE [LARGE SCALE GENOMIC DNA]</scope>
    <source>
        <strain evidence="1">DSM 106076</strain>
    </source>
</reference>
<proteinExistence type="predicted"/>
<comment type="caution">
    <text evidence="1">The sequence shown here is derived from an EMBL/GenBank/DDBJ whole genome shotgun (WGS) entry which is preliminary data.</text>
</comment>